<evidence type="ECO:0000313" key="3">
    <source>
        <dbReference type="Proteomes" id="UP000326340"/>
    </source>
</evidence>
<accession>A0A5Q4BZ46</accession>
<feature type="compositionally biased region" description="Polar residues" evidence="1">
    <location>
        <begin position="79"/>
        <end position="96"/>
    </location>
</feature>
<feature type="compositionally biased region" description="Basic and acidic residues" evidence="1">
    <location>
        <begin position="235"/>
        <end position="247"/>
    </location>
</feature>
<feature type="region of interest" description="Disordered" evidence="1">
    <location>
        <begin position="79"/>
        <end position="104"/>
    </location>
</feature>
<keyword evidence="3" id="KW-1185">Reference proteome</keyword>
<evidence type="ECO:0000256" key="1">
    <source>
        <dbReference type="SAM" id="MobiDB-lite"/>
    </source>
</evidence>
<protein>
    <submittedName>
        <fullName evidence="2">Uncharacterized protein</fullName>
    </submittedName>
</protein>
<dbReference type="OrthoDB" id="539213at2759"/>
<reference evidence="2 3" key="1">
    <citation type="journal article" date="2019" name="Sci. Rep.">
        <title>Colletotrichum shisoi sp. nov., an anthracnose pathogen of Perilla frutescens in Japan: molecular phylogenetic, morphological and genomic evidence.</title>
        <authorList>
            <person name="Gan P."/>
            <person name="Tsushima A."/>
            <person name="Hiroyama R."/>
            <person name="Narusaka M."/>
            <person name="Takano Y."/>
            <person name="Narusaka Y."/>
            <person name="Kawaradani M."/>
            <person name="Damm U."/>
            <person name="Shirasu K."/>
        </authorList>
    </citation>
    <scope>NUCLEOTIDE SEQUENCE [LARGE SCALE GENOMIC DNA]</scope>
    <source>
        <strain evidence="2 3">PG-2018a</strain>
    </source>
</reference>
<feature type="region of interest" description="Disordered" evidence="1">
    <location>
        <begin position="214"/>
        <end position="255"/>
    </location>
</feature>
<sequence length="255" mass="28114">MDPLSIAAFTVKMASMAGKIIEGSGKFGVEARAVRSNVDEFKDTIKLQKLAKDPGPLDKATASFVMTLRPNVIRDSVSHITSSPSTQSDDSNTVSDSPHDFDDMVQDRTLTSSRGSSWSQQKSQEQIHKEIRELTNAIRSANLLSRASISHRRPSIEQDDDIETRVKDSVSMTKEIQAWRMSADEVAAVVTLQDADRRNSFLFCDHSVSKLSLDNDIGSPPATLGDVESDDWDPEPDHPDGPSKDILSHQYDANQ</sequence>
<dbReference type="Proteomes" id="UP000326340">
    <property type="component" value="Unassembled WGS sequence"/>
</dbReference>
<comment type="caution">
    <text evidence="2">The sequence shown here is derived from an EMBL/GenBank/DDBJ whole genome shotgun (WGS) entry which is preliminary data.</text>
</comment>
<dbReference type="EMBL" id="PUHP01000229">
    <property type="protein sequence ID" value="TQN71826.1"/>
    <property type="molecule type" value="Genomic_DNA"/>
</dbReference>
<organism evidence="2 3">
    <name type="scientific">Colletotrichum shisoi</name>
    <dbReference type="NCBI Taxonomy" id="2078593"/>
    <lineage>
        <taxon>Eukaryota</taxon>
        <taxon>Fungi</taxon>
        <taxon>Dikarya</taxon>
        <taxon>Ascomycota</taxon>
        <taxon>Pezizomycotina</taxon>
        <taxon>Sordariomycetes</taxon>
        <taxon>Hypocreomycetidae</taxon>
        <taxon>Glomerellales</taxon>
        <taxon>Glomerellaceae</taxon>
        <taxon>Colletotrichum</taxon>
        <taxon>Colletotrichum destructivum species complex</taxon>
    </lineage>
</organism>
<dbReference type="AlphaFoldDB" id="A0A5Q4BZ46"/>
<name>A0A5Q4BZ46_9PEZI</name>
<gene>
    <name evidence="2" type="ORF">CSHISOI_03660</name>
</gene>
<feature type="region of interest" description="Disordered" evidence="1">
    <location>
        <begin position="109"/>
        <end position="128"/>
    </location>
</feature>
<feature type="compositionally biased region" description="Low complexity" evidence="1">
    <location>
        <begin position="112"/>
        <end position="124"/>
    </location>
</feature>
<evidence type="ECO:0000313" key="2">
    <source>
        <dbReference type="EMBL" id="TQN71826.1"/>
    </source>
</evidence>
<proteinExistence type="predicted"/>